<evidence type="ECO:0000256" key="4">
    <source>
        <dbReference type="SAM" id="MobiDB-lite"/>
    </source>
</evidence>
<sequence length="325" mass="35171">MNNPLHQGSRTDPAPHRTAAENEETPALEARGLGRRFRRNWALRDCDFRLPAGRICALVGPNGAGKTTLLSLAADLLEPTCGRLRVFGDSPKTPASRSRVAFVGQRKPLYPGFTVEEMLRAGRELNPGWDQAKAERLVRQGDISLHAKVGTLSGGQRTRVALALAFGKRPRLLLLDEPMSDLDPLVRHEITAALMSEVAEHGTTVLMSTHLVSEMDHVCDYLVTVTGGRVRLAGEVDVILGAHTLLMGRHQGEGLPSELAPHTVVSTDTTGHQLTALIRPRGPVAGQWAHHEPSLEELLIAYLRAPDIEPLLTPSARTGASEDAA</sequence>
<dbReference type="GO" id="GO:0005524">
    <property type="term" value="F:ATP binding"/>
    <property type="evidence" value="ECO:0007669"/>
    <property type="project" value="UniProtKB-KW"/>
</dbReference>
<dbReference type="InterPro" id="IPR003439">
    <property type="entry name" value="ABC_transporter-like_ATP-bd"/>
</dbReference>
<evidence type="ECO:0000256" key="2">
    <source>
        <dbReference type="ARBA" id="ARBA00022741"/>
    </source>
</evidence>
<dbReference type="InterPro" id="IPR003593">
    <property type="entry name" value="AAA+_ATPase"/>
</dbReference>
<feature type="region of interest" description="Disordered" evidence="4">
    <location>
        <begin position="1"/>
        <end position="29"/>
    </location>
</feature>
<dbReference type="Gene3D" id="3.40.50.300">
    <property type="entry name" value="P-loop containing nucleotide triphosphate hydrolases"/>
    <property type="match status" value="1"/>
</dbReference>
<dbReference type="InterPro" id="IPR051782">
    <property type="entry name" value="ABC_Transporter_VariousFunc"/>
</dbReference>
<keyword evidence="2" id="KW-0547">Nucleotide-binding</keyword>
<dbReference type="PANTHER" id="PTHR42939">
    <property type="entry name" value="ABC TRANSPORTER ATP-BINDING PROTEIN ALBC-RELATED"/>
    <property type="match status" value="1"/>
</dbReference>
<dbReference type="GO" id="GO:0016887">
    <property type="term" value="F:ATP hydrolysis activity"/>
    <property type="evidence" value="ECO:0007669"/>
    <property type="project" value="InterPro"/>
</dbReference>
<dbReference type="SUPFAM" id="SSF52540">
    <property type="entry name" value="P-loop containing nucleoside triphosphate hydrolases"/>
    <property type="match status" value="1"/>
</dbReference>
<dbReference type="AlphaFoldDB" id="A0A918F475"/>
<comment type="caution">
    <text evidence="6">The sequence shown here is derived from an EMBL/GenBank/DDBJ whole genome shotgun (WGS) entry which is preliminary data.</text>
</comment>
<evidence type="ECO:0000313" key="7">
    <source>
        <dbReference type="Proteomes" id="UP000658320"/>
    </source>
</evidence>
<keyword evidence="3 6" id="KW-0067">ATP-binding</keyword>
<protein>
    <submittedName>
        <fullName evidence="6">ABC transporter ATP-binding protein</fullName>
    </submittedName>
</protein>
<accession>A0A918F475</accession>
<evidence type="ECO:0000256" key="3">
    <source>
        <dbReference type="ARBA" id="ARBA00022840"/>
    </source>
</evidence>
<reference evidence="6" key="2">
    <citation type="submission" date="2020-09" db="EMBL/GenBank/DDBJ databases">
        <authorList>
            <person name="Sun Q."/>
            <person name="Ohkuma M."/>
        </authorList>
    </citation>
    <scope>NUCLEOTIDE SEQUENCE</scope>
    <source>
        <strain evidence="6">JCM 4346</strain>
    </source>
</reference>
<gene>
    <name evidence="6" type="ORF">GCM10010251_22260</name>
</gene>
<dbReference type="PROSITE" id="PS50893">
    <property type="entry name" value="ABC_TRANSPORTER_2"/>
    <property type="match status" value="1"/>
</dbReference>
<dbReference type="SMART" id="SM00382">
    <property type="entry name" value="AAA"/>
    <property type="match status" value="1"/>
</dbReference>
<name>A0A918F475_9ACTN</name>
<proteinExistence type="predicted"/>
<keyword evidence="7" id="KW-1185">Reference proteome</keyword>
<dbReference type="CDD" id="cd03230">
    <property type="entry name" value="ABC_DR_subfamily_A"/>
    <property type="match status" value="1"/>
</dbReference>
<feature type="domain" description="ABC transporter" evidence="5">
    <location>
        <begin position="28"/>
        <end position="252"/>
    </location>
</feature>
<organism evidence="6 7">
    <name type="scientific">Streptomyces aurantiogriseus</name>
    <dbReference type="NCBI Taxonomy" id="66870"/>
    <lineage>
        <taxon>Bacteria</taxon>
        <taxon>Bacillati</taxon>
        <taxon>Actinomycetota</taxon>
        <taxon>Actinomycetes</taxon>
        <taxon>Kitasatosporales</taxon>
        <taxon>Streptomycetaceae</taxon>
        <taxon>Streptomyces</taxon>
    </lineage>
</organism>
<dbReference type="EMBL" id="BMSX01000004">
    <property type="protein sequence ID" value="GGR06086.1"/>
    <property type="molecule type" value="Genomic_DNA"/>
</dbReference>
<evidence type="ECO:0000256" key="1">
    <source>
        <dbReference type="ARBA" id="ARBA00022448"/>
    </source>
</evidence>
<reference evidence="6" key="1">
    <citation type="journal article" date="2014" name="Int. J. Syst. Evol. Microbiol.">
        <title>Complete genome sequence of Corynebacterium casei LMG S-19264T (=DSM 44701T), isolated from a smear-ripened cheese.</title>
        <authorList>
            <consortium name="US DOE Joint Genome Institute (JGI-PGF)"/>
            <person name="Walter F."/>
            <person name="Albersmeier A."/>
            <person name="Kalinowski J."/>
            <person name="Ruckert C."/>
        </authorList>
    </citation>
    <scope>NUCLEOTIDE SEQUENCE</scope>
    <source>
        <strain evidence="6">JCM 4346</strain>
    </source>
</reference>
<dbReference type="InterPro" id="IPR027417">
    <property type="entry name" value="P-loop_NTPase"/>
</dbReference>
<dbReference type="Pfam" id="PF00005">
    <property type="entry name" value="ABC_tran"/>
    <property type="match status" value="1"/>
</dbReference>
<keyword evidence="1" id="KW-0813">Transport</keyword>
<dbReference type="PANTHER" id="PTHR42939:SF1">
    <property type="entry name" value="ABC TRANSPORTER ATP-BINDING PROTEIN ALBC-RELATED"/>
    <property type="match status" value="1"/>
</dbReference>
<dbReference type="Proteomes" id="UP000658320">
    <property type="component" value="Unassembled WGS sequence"/>
</dbReference>
<dbReference type="PROSITE" id="PS00211">
    <property type="entry name" value="ABC_TRANSPORTER_1"/>
    <property type="match status" value="1"/>
</dbReference>
<evidence type="ECO:0000313" key="6">
    <source>
        <dbReference type="EMBL" id="GGR06086.1"/>
    </source>
</evidence>
<feature type="compositionally biased region" description="Polar residues" evidence="4">
    <location>
        <begin position="1"/>
        <end position="10"/>
    </location>
</feature>
<evidence type="ECO:0000259" key="5">
    <source>
        <dbReference type="PROSITE" id="PS50893"/>
    </source>
</evidence>
<dbReference type="InterPro" id="IPR017871">
    <property type="entry name" value="ABC_transporter-like_CS"/>
</dbReference>